<name>A0A6J4TZX0_9BACT</name>
<dbReference type="GO" id="GO:0000155">
    <property type="term" value="F:phosphorelay sensor kinase activity"/>
    <property type="evidence" value="ECO:0007669"/>
    <property type="project" value="InterPro"/>
</dbReference>
<evidence type="ECO:0000313" key="9">
    <source>
        <dbReference type="EMBL" id="CAA9536443.1"/>
    </source>
</evidence>
<evidence type="ECO:0000256" key="5">
    <source>
        <dbReference type="ARBA" id="ARBA00022777"/>
    </source>
</evidence>
<dbReference type="PANTHER" id="PTHR43547">
    <property type="entry name" value="TWO-COMPONENT HISTIDINE KINASE"/>
    <property type="match status" value="1"/>
</dbReference>
<dbReference type="InterPro" id="IPR003661">
    <property type="entry name" value="HisK_dim/P_dom"/>
</dbReference>
<keyword evidence="3" id="KW-0597">Phosphoprotein</keyword>
<proteinExistence type="predicted"/>
<dbReference type="Pfam" id="PF13185">
    <property type="entry name" value="GAF_2"/>
    <property type="match status" value="1"/>
</dbReference>
<dbReference type="InterPro" id="IPR029016">
    <property type="entry name" value="GAF-like_dom_sf"/>
</dbReference>
<dbReference type="SUPFAM" id="SSF47384">
    <property type="entry name" value="Homodimeric domain of signal transducing histidine kinase"/>
    <property type="match status" value="1"/>
</dbReference>
<organism evidence="9">
    <name type="scientific">uncultured Thermomicrobiales bacterium</name>
    <dbReference type="NCBI Taxonomy" id="1645740"/>
    <lineage>
        <taxon>Bacteria</taxon>
        <taxon>Pseudomonadati</taxon>
        <taxon>Thermomicrobiota</taxon>
        <taxon>Thermomicrobia</taxon>
        <taxon>Thermomicrobiales</taxon>
        <taxon>environmental samples</taxon>
    </lineage>
</organism>
<dbReference type="EC" id="2.7.13.3" evidence="2"/>
<dbReference type="InterPro" id="IPR036890">
    <property type="entry name" value="HATPase_C_sf"/>
</dbReference>
<dbReference type="Gene3D" id="3.30.450.20">
    <property type="entry name" value="PAS domain"/>
    <property type="match status" value="1"/>
</dbReference>
<dbReference type="InterPro" id="IPR003594">
    <property type="entry name" value="HATPase_dom"/>
</dbReference>
<keyword evidence="4" id="KW-0808">Transferase</keyword>
<evidence type="ECO:0000259" key="8">
    <source>
        <dbReference type="PROSITE" id="PS50109"/>
    </source>
</evidence>
<dbReference type="Pfam" id="PF00512">
    <property type="entry name" value="HisKA"/>
    <property type="match status" value="1"/>
</dbReference>
<dbReference type="EMBL" id="CADCWE010000087">
    <property type="protein sequence ID" value="CAA9536443.1"/>
    <property type="molecule type" value="Genomic_DNA"/>
</dbReference>
<sequence>MAASVPRMKGRIPAGTVRWVRGSRVPDWLRPARGVGRRVRRLAGGAGAWLPDVVAEPWRVVVGALGVLVPGLVFAAFGSATSPVAPSLILLVAIAFSTYLADWPGGVTAWTLAALIGDLCFVGDPWRFDAPRTADEAFGLATLLGGGIALAWLVERLKRESADDRLAAAAARAAADALAVLETVAARPATDGSGGRIADALVTAMVRFNRAHVGALYLVDGNGRLCRSAEYGAGDAALALPAAIGAADGLTGVVAAGRHPVGVRDILSDPRFEGDPWRLTGARAILGVPLMADDRLLGVAVVGLLVPHRFSRTDTAKLEAVAGRGAALLAAAEQAGRREALLGTARAEQRRLGAIIGAMPEAVVIGEPPDGRIVAVNRAAEALLGTPHEAPGGDVWAVLRLPDGSPIPASDTPLGRALGTGGVASGTELLVRREGRPDVPVLASAAPLTRADGAVAAVVAVFQNIAPLKEAERLKDEFVSVVSHELRSPLTPIRGFVQLVARELEREGGHAVHVTRLRSLETQVDRVTRLIDDLLDVSRLRAGRLDIRPEPTDLMAVCRDLVAIRATAAPDHRITYSASGPPVVGVWDPDRLTQVVDNLIGNAIKYGPTGGQVTVSLAVDEGANEAVLDVSDDGPGIPVADQPHVFSAFYRTKDAAESRVAGLGLGLFICHELVTAHGGTIAARTAPSGGASFVVRLPLSPADRTTAPEVRETMTAA</sequence>
<dbReference type="CDD" id="cd00082">
    <property type="entry name" value="HisKA"/>
    <property type="match status" value="1"/>
</dbReference>
<dbReference type="InterPro" id="IPR036097">
    <property type="entry name" value="HisK_dim/P_sf"/>
</dbReference>
<keyword evidence="5" id="KW-0418">Kinase</keyword>
<evidence type="ECO:0000256" key="6">
    <source>
        <dbReference type="ARBA" id="ARBA00023012"/>
    </source>
</evidence>
<dbReference type="FunFam" id="3.30.565.10:FF:000006">
    <property type="entry name" value="Sensor histidine kinase WalK"/>
    <property type="match status" value="1"/>
</dbReference>
<gene>
    <name evidence="9" type="ORF">AVDCRST_MAG73-1511</name>
</gene>
<dbReference type="SMART" id="SM00387">
    <property type="entry name" value="HATPase_c"/>
    <property type="match status" value="1"/>
</dbReference>
<evidence type="ECO:0000256" key="3">
    <source>
        <dbReference type="ARBA" id="ARBA00022553"/>
    </source>
</evidence>
<dbReference type="SUPFAM" id="SSF55785">
    <property type="entry name" value="PYP-like sensor domain (PAS domain)"/>
    <property type="match status" value="1"/>
</dbReference>
<comment type="catalytic activity">
    <reaction evidence="1">
        <text>ATP + protein L-histidine = ADP + protein N-phospho-L-histidine.</text>
        <dbReference type="EC" id="2.7.13.3"/>
    </reaction>
</comment>
<evidence type="ECO:0000256" key="2">
    <source>
        <dbReference type="ARBA" id="ARBA00012438"/>
    </source>
</evidence>
<dbReference type="SMART" id="SM00091">
    <property type="entry name" value="PAS"/>
    <property type="match status" value="1"/>
</dbReference>
<dbReference type="AlphaFoldDB" id="A0A6J4TZX0"/>
<evidence type="ECO:0000256" key="1">
    <source>
        <dbReference type="ARBA" id="ARBA00000085"/>
    </source>
</evidence>
<dbReference type="PANTHER" id="PTHR43547:SF2">
    <property type="entry name" value="HYBRID SIGNAL TRANSDUCTION HISTIDINE KINASE C"/>
    <property type="match status" value="1"/>
</dbReference>
<dbReference type="PROSITE" id="PS50109">
    <property type="entry name" value="HIS_KIN"/>
    <property type="match status" value="1"/>
</dbReference>
<protein>
    <recommendedName>
        <fullName evidence="2">histidine kinase</fullName>
        <ecNumber evidence="2">2.7.13.3</ecNumber>
    </recommendedName>
</protein>
<dbReference type="InterPro" id="IPR035965">
    <property type="entry name" value="PAS-like_dom_sf"/>
</dbReference>
<dbReference type="InterPro" id="IPR003018">
    <property type="entry name" value="GAF"/>
</dbReference>
<dbReference type="Gene3D" id="1.10.287.130">
    <property type="match status" value="1"/>
</dbReference>
<accession>A0A6J4TZX0</accession>
<dbReference type="CDD" id="cd00075">
    <property type="entry name" value="HATPase"/>
    <property type="match status" value="1"/>
</dbReference>
<dbReference type="InterPro" id="IPR000014">
    <property type="entry name" value="PAS"/>
</dbReference>
<dbReference type="Gene3D" id="3.30.565.10">
    <property type="entry name" value="Histidine kinase-like ATPase, C-terminal domain"/>
    <property type="match status" value="1"/>
</dbReference>
<dbReference type="InterPro" id="IPR005467">
    <property type="entry name" value="His_kinase_dom"/>
</dbReference>
<dbReference type="SMART" id="SM00065">
    <property type="entry name" value="GAF"/>
    <property type="match status" value="1"/>
</dbReference>
<dbReference type="FunFam" id="1.10.287.130:FF:000001">
    <property type="entry name" value="Two-component sensor histidine kinase"/>
    <property type="match status" value="1"/>
</dbReference>
<feature type="domain" description="Histidine kinase" evidence="8">
    <location>
        <begin position="481"/>
        <end position="701"/>
    </location>
</feature>
<dbReference type="PRINTS" id="PR00344">
    <property type="entry name" value="BCTRLSENSOR"/>
</dbReference>
<dbReference type="Pfam" id="PF13426">
    <property type="entry name" value="PAS_9"/>
    <property type="match status" value="1"/>
</dbReference>
<reference evidence="9" key="1">
    <citation type="submission" date="2020-02" db="EMBL/GenBank/DDBJ databases">
        <authorList>
            <person name="Meier V. D."/>
        </authorList>
    </citation>
    <scope>NUCLEOTIDE SEQUENCE</scope>
    <source>
        <strain evidence="9">AVDCRST_MAG73</strain>
    </source>
</reference>
<keyword evidence="6" id="KW-0902">Two-component regulatory system</keyword>
<dbReference type="CDD" id="cd00130">
    <property type="entry name" value="PAS"/>
    <property type="match status" value="1"/>
</dbReference>
<evidence type="ECO:0000256" key="7">
    <source>
        <dbReference type="ARBA" id="ARBA00023136"/>
    </source>
</evidence>
<evidence type="ECO:0000256" key="4">
    <source>
        <dbReference type="ARBA" id="ARBA00022679"/>
    </source>
</evidence>
<keyword evidence="7" id="KW-0472">Membrane</keyword>
<dbReference type="InterPro" id="IPR004358">
    <property type="entry name" value="Sig_transdc_His_kin-like_C"/>
</dbReference>
<dbReference type="Gene3D" id="3.30.450.40">
    <property type="match status" value="1"/>
</dbReference>
<dbReference type="SUPFAM" id="SSF55781">
    <property type="entry name" value="GAF domain-like"/>
    <property type="match status" value="1"/>
</dbReference>
<dbReference type="SMART" id="SM00388">
    <property type="entry name" value="HisKA"/>
    <property type="match status" value="1"/>
</dbReference>
<dbReference type="Pfam" id="PF02518">
    <property type="entry name" value="HATPase_c"/>
    <property type="match status" value="1"/>
</dbReference>
<dbReference type="SUPFAM" id="SSF55874">
    <property type="entry name" value="ATPase domain of HSP90 chaperone/DNA topoisomerase II/histidine kinase"/>
    <property type="match status" value="1"/>
</dbReference>